<keyword evidence="3" id="KW-1185">Reference proteome</keyword>
<feature type="compositionally biased region" description="Basic and acidic residues" evidence="1">
    <location>
        <begin position="143"/>
        <end position="153"/>
    </location>
</feature>
<name>A0A849VT61_9HYPH</name>
<protein>
    <submittedName>
        <fullName evidence="2">Uncharacterized protein</fullName>
    </submittedName>
</protein>
<gene>
    <name evidence="2" type="ORF">HQ945_08465</name>
</gene>
<reference evidence="2 3" key="1">
    <citation type="submission" date="2020-05" db="EMBL/GenBank/DDBJ databases">
        <authorList>
            <person name="Kim M.K."/>
        </authorList>
    </citation>
    <scope>NUCLEOTIDE SEQUENCE [LARGE SCALE GENOMIC DNA]</scope>
    <source>
        <strain evidence="2 3">BT25</strain>
    </source>
</reference>
<evidence type="ECO:0000256" key="1">
    <source>
        <dbReference type="SAM" id="MobiDB-lite"/>
    </source>
</evidence>
<sequence>MYDLALEFMHFGADLLKYPRPEFLPFIHIDPDMEPRGRFSVQWMPVITLKRWRQGCRYDQCVLVHELVHHVQHSNGIPMNGNVFEGVNDLEVEAITAQVRWLQSVGENPRDHISYSTILTLTGDEGFASLEWMVGGTTTAHSPRTEAPGERRGCSLKSVW</sequence>
<dbReference type="Proteomes" id="UP000550508">
    <property type="component" value="Unassembled WGS sequence"/>
</dbReference>
<organism evidence="2 3">
    <name type="scientific">Phyllobacterium pellucidum</name>
    <dbReference type="NCBI Taxonomy" id="2740464"/>
    <lineage>
        <taxon>Bacteria</taxon>
        <taxon>Pseudomonadati</taxon>
        <taxon>Pseudomonadota</taxon>
        <taxon>Alphaproteobacteria</taxon>
        <taxon>Hyphomicrobiales</taxon>
        <taxon>Phyllobacteriaceae</taxon>
        <taxon>Phyllobacterium</taxon>
    </lineage>
</organism>
<feature type="region of interest" description="Disordered" evidence="1">
    <location>
        <begin position="138"/>
        <end position="160"/>
    </location>
</feature>
<evidence type="ECO:0000313" key="3">
    <source>
        <dbReference type="Proteomes" id="UP000550508"/>
    </source>
</evidence>
<proteinExistence type="predicted"/>
<evidence type="ECO:0000313" key="2">
    <source>
        <dbReference type="EMBL" id="NTS31287.1"/>
    </source>
</evidence>
<dbReference type="AlphaFoldDB" id="A0A849VT61"/>
<comment type="caution">
    <text evidence="2">The sequence shown here is derived from an EMBL/GenBank/DDBJ whole genome shotgun (WGS) entry which is preliminary data.</text>
</comment>
<dbReference type="EMBL" id="JABUMX010000002">
    <property type="protein sequence ID" value="NTS31287.1"/>
    <property type="molecule type" value="Genomic_DNA"/>
</dbReference>
<dbReference type="RefSeq" id="WP_174207943.1">
    <property type="nucleotide sequence ID" value="NZ_JABUMX010000002.1"/>
</dbReference>
<accession>A0A849VT61</accession>